<keyword evidence="3" id="KW-0862">Zinc</keyword>
<evidence type="ECO:0000313" key="10">
    <source>
        <dbReference type="EMBL" id="GMS94795.1"/>
    </source>
</evidence>
<evidence type="ECO:0000256" key="2">
    <source>
        <dbReference type="ARBA" id="ARBA00022771"/>
    </source>
</evidence>
<dbReference type="GO" id="GO:0005634">
    <property type="term" value="C:nucleus"/>
    <property type="evidence" value="ECO:0007669"/>
    <property type="project" value="TreeGrafter"/>
</dbReference>
<dbReference type="Proteomes" id="UP001432027">
    <property type="component" value="Unassembled WGS sequence"/>
</dbReference>
<dbReference type="SMART" id="SM00430">
    <property type="entry name" value="HOLI"/>
    <property type="match status" value="1"/>
</dbReference>
<dbReference type="PANTHER" id="PTHR46011:SF6">
    <property type="entry name" value="HIGH ZINC ACTIVATED NUCLEAR RECEPTOR PROTEIN"/>
    <property type="match status" value="1"/>
</dbReference>
<feature type="non-terminal residue" evidence="10">
    <location>
        <position position="1"/>
    </location>
</feature>
<keyword evidence="4" id="KW-0805">Transcription regulation</keyword>
<dbReference type="AlphaFoldDB" id="A0AAV5TK93"/>
<evidence type="ECO:0000256" key="3">
    <source>
        <dbReference type="ARBA" id="ARBA00022833"/>
    </source>
</evidence>
<evidence type="ECO:0000256" key="6">
    <source>
        <dbReference type="ARBA" id="ARBA00023163"/>
    </source>
</evidence>
<protein>
    <recommendedName>
        <fullName evidence="9">Nuclear receptor domain-containing protein</fullName>
    </recommendedName>
</protein>
<dbReference type="Pfam" id="PF00105">
    <property type="entry name" value="zf-C4"/>
    <property type="match status" value="1"/>
</dbReference>
<evidence type="ECO:0000256" key="5">
    <source>
        <dbReference type="ARBA" id="ARBA00023125"/>
    </source>
</evidence>
<dbReference type="GO" id="GO:0043565">
    <property type="term" value="F:sequence-specific DNA binding"/>
    <property type="evidence" value="ECO:0007669"/>
    <property type="project" value="InterPro"/>
</dbReference>
<reference evidence="10" key="1">
    <citation type="submission" date="2023-10" db="EMBL/GenBank/DDBJ databases">
        <title>Genome assembly of Pristionchus species.</title>
        <authorList>
            <person name="Yoshida K."/>
            <person name="Sommer R.J."/>
        </authorList>
    </citation>
    <scope>NUCLEOTIDE SEQUENCE</scope>
    <source>
        <strain evidence="10">RS0144</strain>
    </source>
</reference>
<dbReference type="InterPro" id="IPR013088">
    <property type="entry name" value="Znf_NHR/GATA"/>
</dbReference>
<gene>
    <name evidence="10" type="ORF">PENTCL1PPCAC_16970</name>
</gene>
<keyword evidence="7" id="KW-0675">Receptor</keyword>
<evidence type="ECO:0000256" key="7">
    <source>
        <dbReference type="ARBA" id="ARBA00023170"/>
    </source>
</evidence>
<evidence type="ECO:0000256" key="4">
    <source>
        <dbReference type="ARBA" id="ARBA00023015"/>
    </source>
</evidence>
<evidence type="ECO:0000256" key="8">
    <source>
        <dbReference type="ARBA" id="ARBA00023242"/>
    </source>
</evidence>
<dbReference type="SUPFAM" id="SSF57716">
    <property type="entry name" value="Glucocorticoid receptor-like (DNA-binding domain)"/>
    <property type="match status" value="1"/>
</dbReference>
<keyword evidence="8" id="KW-0539">Nucleus</keyword>
<comment type="caution">
    <text evidence="10">The sequence shown here is derived from an EMBL/GenBank/DDBJ whole genome shotgun (WGS) entry which is preliminary data.</text>
</comment>
<dbReference type="PROSITE" id="PS51030">
    <property type="entry name" value="NUCLEAR_REC_DBD_2"/>
    <property type="match status" value="1"/>
</dbReference>
<dbReference type="Gene3D" id="3.30.50.10">
    <property type="entry name" value="Erythroid Transcription Factor GATA-1, subunit A"/>
    <property type="match status" value="1"/>
</dbReference>
<dbReference type="SMART" id="SM00399">
    <property type="entry name" value="ZnF_C4"/>
    <property type="match status" value="1"/>
</dbReference>
<keyword evidence="5" id="KW-0238">DNA-binding</keyword>
<feature type="domain" description="Nuclear receptor" evidence="9">
    <location>
        <begin position="18"/>
        <end position="95"/>
    </location>
</feature>
<dbReference type="GO" id="GO:0008270">
    <property type="term" value="F:zinc ion binding"/>
    <property type="evidence" value="ECO:0007669"/>
    <property type="project" value="UniProtKB-KW"/>
</dbReference>
<accession>A0AAV5TK93</accession>
<dbReference type="InterPro" id="IPR001628">
    <property type="entry name" value="Znf_hrmn_rcpt"/>
</dbReference>
<evidence type="ECO:0000259" key="9">
    <source>
        <dbReference type="PROSITE" id="PS51030"/>
    </source>
</evidence>
<organism evidence="10 11">
    <name type="scientific">Pristionchus entomophagus</name>
    <dbReference type="NCBI Taxonomy" id="358040"/>
    <lineage>
        <taxon>Eukaryota</taxon>
        <taxon>Metazoa</taxon>
        <taxon>Ecdysozoa</taxon>
        <taxon>Nematoda</taxon>
        <taxon>Chromadorea</taxon>
        <taxon>Rhabditida</taxon>
        <taxon>Rhabditina</taxon>
        <taxon>Diplogasteromorpha</taxon>
        <taxon>Diplogasteroidea</taxon>
        <taxon>Neodiplogasteridae</taxon>
        <taxon>Pristionchus</taxon>
    </lineage>
</organism>
<keyword evidence="6" id="KW-0804">Transcription</keyword>
<dbReference type="Gene3D" id="1.10.565.10">
    <property type="entry name" value="Retinoid X Receptor"/>
    <property type="match status" value="1"/>
</dbReference>
<keyword evidence="2" id="KW-0863">Zinc-finger</keyword>
<dbReference type="EMBL" id="BTSX01000004">
    <property type="protein sequence ID" value="GMS94795.1"/>
    <property type="molecule type" value="Genomic_DNA"/>
</dbReference>
<dbReference type="SUPFAM" id="SSF48508">
    <property type="entry name" value="Nuclear receptor ligand-binding domain"/>
    <property type="match status" value="1"/>
</dbReference>
<dbReference type="InterPro" id="IPR000536">
    <property type="entry name" value="Nucl_hrmn_rcpt_lig-bd"/>
</dbReference>
<keyword evidence="11" id="KW-1185">Reference proteome</keyword>
<dbReference type="GO" id="GO:0003700">
    <property type="term" value="F:DNA-binding transcription factor activity"/>
    <property type="evidence" value="ECO:0007669"/>
    <property type="project" value="InterPro"/>
</dbReference>
<dbReference type="InterPro" id="IPR035500">
    <property type="entry name" value="NHR-like_dom_sf"/>
</dbReference>
<evidence type="ECO:0000256" key="1">
    <source>
        <dbReference type="ARBA" id="ARBA00022723"/>
    </source>
</evidence>
<dbReference type="Pfam" id="PF00104">
    <property type="entry name" value="Hormone_recep"/>
    <property type="match status" value="1"/>
</dbReference>
<proteinExistence type="predicted"/>
<name>A0AAV5TK93_9BILA</name>
<sequence>FVVSRDIDPPCMDGNKEHRNCLICSVPISECHLGIDACRACAVFYKRICTTNRPPSKCKGGEGKCIEKDATTSCRKCRYERFAEVMGKATDTVPAPEVERIFCDPIQLRKLEERVETTFIDHTKFLLDQPSCSSSSSTPLLDKIRWSYSVLCQTRKSGETATKPVSYHLSQGEFDGTAIRFVPATYSMVVPNARIFAAALNDFATLTFPCFAKMDAVNRGWCISSCFQQVSLLDSTYRSVHHFPNDLDTYFASYTTIVNNDSINSFLNDCPFDTNEEEAINALKVNMTRTKSMNREFFHRVKPDDVEFLALLGLSFWNKDVALVNEELSTVVQCNRDKILNEMHEVYKSRGKADYATRLGELFCLLDNVEENVTLSKHDIEVYRLLNLFNEAFPARCKNPEQE</sequence>
<keyword evidence="1" id="KW-0479">Metal-binding</keyword>
<evidence type="ECO:0000313" key="11">
    <source>
        <dbReference type="Proteomes" id="UP001432027"/>
    </source>
</evidence>
<dbReference type="PANTHER" id="PTHR46011">
    <property type="entry name" value="NUCLEAR HORMONE RECEPTOR FAMILY MEMBER NHR-86-RELATED"/>
    <property type="match status" value="1"/>
</dbReference>